<keyword evidence="8" id="KW-0732">Signal</keyword>
<keyword evidence="11" id="KW-1185">Reference proteome</keyword>
<dbReference type="InParanoid" id="A7SRM1"/>
<evidence type="ECO:0000259" key="9">
    <source>
        <dbReference type="Pfam" id="PF01094"/>
    </source>
</evidence>
<dbReference type="SUPFAM" id="SSF53822">
    <property type="entry name" value="Periplasmic binding protein-like I"/>
    <property type="match status" value="2"/>
</dbReference>
<dbReference type="EMBL" id="DS469764">
    <property type="protein sequence ID" value="EDO33645.1"/>
    <property type="molecule type" value="Genomic_DNA"/>
</dbReference>
<feature type="signal peptide" evidence="8">
    <location>
        <begin position="1"/>
        <end position="24"/>
    </location>
</feature>
<sequence length="1143" mass="125261">MQGFPILKALVCVFAGLLLSVAYSKPHYKLGLLTQLNTTDGSRYVSTNAYPSHLKSILEAAVHRVNKLCNAEIQLEYEVLLMYQQSPALVGFIRQYSIDQVNNSTVIPTVTSSCRIYTPTLHRSVNNSTVIPHQLPALVGFIRRYSIDQVNNSTVIPHQLPALVGFIRQYSIDQSPALVGFIRQYSIDQVNNSTVIPHQLPALVGFIRQYSIDQVNNSTVIPQQSPALVGFIRQYSIDQVNNSTVIPQQSPALVGFIRQYSIDQDFLRQYSIDQVNNSTVIPQQSPALVGFIRRYSIDQVNNSTVIPQQSPALVGFIRQYSIDQVNNSTVIPHQLPALVGFIRRYSIDQIGVVVMDDSVSLEINAGLQRMIQSFSRPHISIIRNVTCANTSHAIRQCLYELNKAGIRAVVLIAQHTHAAPLLDEIFEMGMYGKGWTWITSTGIITDPLTNNLRSRQAVLEGFIGLASKGAEGPVYFELLGQLLKNKTGLQGVDTLSMDPSHHHDGQIIDAVNVVTNVLITTALKNLSRNATREELMQGLKEITQATSTVPSATGLDSKIYFDNRQDGPTAYDVINVVVRCAPHATRNPMMLITYVNSFKDGKVELVGSYASEKYVPKRSPVFPGGLSKPIIKALHYKLAAFPPLTTMPNLAQEWVSAFKIAVEKVNRDPTLQVTFAYSVFDEGTSAASCRGQTKTNLTSFDLILSSSVMCSATILNTTAGCGIPVVSFTSAPDQLLNKTQYPLFVQAAPTYTAQGRALAEIVLKYKWTQVGIVSSETSFASGLTGAVQAHMKSRGIALSGSWRIREKASTSDMRSEFTKMKYANNITAVNILLSDPIITPFLLKAAKDEGLTGSGWTWLVSDGVITSFDEGNTSRDVKEASQGIVGVGPKGGSGVDYDDFVTSWKAYSKASLYTAQVYDAVYAVAHATSGLYRNGHVTRTTAPGTFGELFMAGLKNVSFLGVTGVNVSFDSSGDVSGLVEVRNYVGNDWSVVGEYSSQSDTLTLQAGRDIVWPGGSFTAYSQDVKRPDNYLQLVIVLGVVLSCFVVAAIGLSLYFSRIQDAYDLRTGNLDTLNLVTIIENKFHYKDKFRAKKPENIRPITPRTPTTPTIPTPPDLDEPFTARAPTTRTMRLNASFNDPNTSYL</sequence>
<keyword evidence="2 7" id="KW-0812">Transmembrane</keyword>
<evidence type="ECO:0000256" key="6">
    <source>
        <dbReference type="SAM" id="MobiDB-lite"/>
    </source>
</evidence>
<evidence type="ECO:0000256" key="1">
    <source>
        <dbReference type="ARBA" id="ARBA00004370"/>
    </source>
</evidence>
<dbReference type="FunFam" id="3.40.50.2300:FF:000708">
    <property type="entry name" value="Predicted protein"/>
    <property type="match status" value="1"/>
</dbReference>
<dbReference type="InterPro" id="IPR001828">
    <property type="entry name" value="ANF_lig-bd_rcpt"/>
</dbReference>
<dbReference type="Pfam" id="PF01094">
    <property type="entry name" value="ANF_receptor"/>
    <property type="match status" value="2"/>
</dbReference>
<dbReference type="HOGENOM" id="CLU_277470_0_0_1"/>
<protein>
    <recommendedName>
        <fullName evidence="9">Receptor ligand binding region domain-containing protein</fullName>
    </recommendedName>
</protein>
<dbReference type="InterPro" id="IPR028082">
    <property type="entry name" value="Peripla_BP_I"/>
</dbReference>
<evidence type="ECO:0000313" key="10">
    <source>
        <dbReference type="EMBL" id="EDO33645.1"/>
    </source>
</evidence>
<dbReference type="InterPro" id="IPR050726">
    <property type="entry name" value="mGluR"/>
</dbReference>
<dbReference type="GO" id="GO:0051966">
    <property type="term" value="P:regulation of synaptic transmission, glutamatergic"/>
    <property type="evidence" value="ECO:0000318"/>
    <property type="project" value="GO_Central"/>
</dbReference>
<keyword evidence="5" id="KW-0325">Glycoprotein</keyword>
<dbReference type="eggNOG" id="KOG1056">
    <property type="taxonomic scope" value="Eukaryota"/>
</dbReference>
<reference evidence="10 11" key="1">
    <citation type="journal article" date="2007" name="Science">
        <title>Sea anemone genome reveals ancestral eumetazoan gene repertoire and genomic organization.</title>
        <authorList>
            <person name="Putnam N.H."/>
            <person name="Srivastava M."/>
            <person name="Hellsten U."/>
            <person name="Dirks B."/>
            <person name="Chapman J."/>
            <person name="Salamov A."/>
            <person name="Terry A."/>
            <person name="Shapiro H."/>
            <person name="Lindquist E."/>
            <person name="Kapitonov V.V."/>
            <person name="Jurka J."/>
            <person name="Genikhovich G."/>
            <person name="Grigoriev I.V."/>
            <person name="Lucas S.M."/>
            <person name="Steele R.E."/>
            <person name="Finnerty J.R."/>
            <person name="Technau U."/>
            <person name="Martindale M.Q."/>
            <person name="Rokhsar D.S."/>
        </authorList>
    </citation>
    <scope>NUCLEOTIDE SEQUENCE [LARGE SCALE GENOMIC DNA]</scope>
    <source>
        <strain evidence="11">CH2 X CH6</strain>
    </source>
</reference>
<gene>
    <name evidence="10" type="ORF">NEMVEDRAFT_v1g246961</name>
</gene>
<dbReference type="GO" id="GO:0007216">
    <property type="term" value="P:G protein-coupled glutamate receptor signaling pathway"/>
    <property type="evidence" value="ECO:0000318"/>
    <property type="project" value="GO_Central"/>
</dbReference>
<organism evidence="10 11">
    <name type="scientific">Nematostella vectensis</name>
    <name type="common">Starlet sea anemone</name>
    <dbReference type="NCBI Taxonomy" id="45351"/>
    <lineage>
        <taxon>Eukaryota</taxon>
        <taxon>Metazoa</taxon>
        <taxon>Cnidaria</taxon>
        <taxon>Anthozoa</taxon>
        <taxon>Hexacorallia</taxon>
        <taxon>Actiniaria</taxon>
        <taxon>Edwardsiidae</taxon>
        <taxon>Nematostella</taxon>
    </lineage>
</organism>
<name>A7SRM1_NEMVE</name>
<feature type="domain" description="Receptor ligand binding region" evidence="9">
    <location>
        <begin position="656"/>
        <end position="986"/>
    </location>
</feature>
<dbReference type="GO" id="GO:0001640">
    <property type="term" value="F:adenylate cyclase inhibiting G protein-coupled glutamate receptor activity"/>
    <property type="evidence" value="ECO:0000318"/>
    <property type="project" value="GO_Central"/>
</dbReference>
<feature type="compositionally biased region" description="Low complexity" evidence="6">
    <location>
        <begin position="1096"/>
        <end position="1106"/>
    </location>
</feature>
<evidence type="ECO:0000256" key="5">
    <source>
        <dbReference type="ARBA" id="ARBA00023180"/>
    </source>
</evidence>
<dbReference type="PANTHER" id="PTHR24060">
    <property type="entry name" value="METABOTROPIC GLUTAMATE RECEPTOR"/>
    <property type="match status" value="1"/>
</dbReference>
<feature type="region of interest" description="Disordered" evidence="6">
    <location>
        <begin position="1095"/>
        <end position="1120"/>
    </location>
</feature>
<proteinExistence type="predicted"/>
<evidence type="ECO:0000256" key="2">
    <source>
        <dbReference type="ARBA" id="ARBA00022692"/>
    </source>
</evidence>
<dbReference type="AlphaFoldDB" id="A7SRM1"/>
<feature type="domain" description="Receptor ligand binding region" evidence="9">
    <location>
        <begin position="329"/>
        <end position="577"/>
    </location>
</feature>
<dbReference type="GO" id="GO:0005886">
    <property type="term" value="C:plasma membrane"/>
    <property type="evidence" value="ECO:0000318"/>
    <property type="project" value="GO_Central"/>
</dbReference>
<accession>A7SRM1</accession>
<evidence type="ECO:0000313" key="11">
    <source>
        <dbReference type="Proteomes" id="UP000001593"/>
    </source>
</evidence>
<feature type="transmembrane region" description="Helical" evidence="7">
    <location>
        <begin position="1030"/>
        <end position="1055"/>
    </location>
</feature>
<evidence type="ECO:0000256" key="7">
    <source>
        <dbReference type="SAM" id="Phobius"/>
    </source>
</evidence>
<dbReference type="Proteomes" id="UP000001593">
    <property type="component" value="Unassembled WGS sequence"/>
</dbReference>
<evidence type="ECO:0000256" key="8">
    <source>
        <dbReference type="SAM" id="SignalP"/>
    </source>
</evidence>
<comment type="subcellular location">
    <subcellularLocation>
        <location evidence="1">Membrane</location>
    </subcellularLocation>
</comment>
<dbReference type="STRING" id="45351.A7SRM1"/>
<evidence type="ECO:0000256" key="3">
    <source>
        <dbReference type="ARBA" id="ARBA00022989"/>
    </source>
</evidence>
<feature type="chain" id="PRO_5002715261" description="Receptor ligand binding region domain-containing protein" evidence="8">
    <location>
        <begin position="25"/>
        <end position="1143"/>
    </location>
</feature>
<keyword evidence="3 7" id="KW-1133">Transmembrane helix</keyword>
<keyword evidence="4 7" id="KW-0472">Membrane</keyword>
<dbReference type="Gene3D" id="3.40.50.2300">
    <property type="match status" value="4"/>
</dbReference>
<evidence type="ECO:0000256" key="4">
    <source>
        <dbReference type="ARBA" id="ARBA00023136"/>
    </source>
</evidence>